<evidence type="ECO:0000256" key="1">
    <source>
        <dbReference type="ARBA" id="ARBA00023224"/>
    </source>
</evidence>
<keyword evidence="5" id="KW-1185">Reference proteome</keyword>
<gene>
    <name evidence="4" type="ORF">ACFOKA_02795</name>
</gene>
<sequence>MDGDTTSEVTVMQPSLAALKDALQSWVELSQVVGRGFVTLDTEVDLVAKLVEDSTSDLSTLFHKMVENAQLQSQNMSEIVQAASLVDLGNEQLTIPEIIGFLEEVFTEGITNVLHLSQTAMTLVYALDDVVIDVNEVVKHIGQIEQINKQTNLLALNAKIEATRAGEAGKGFGVVADEVRQLSKDINDLASVLRSRVDSVHGGIERGHEKLQSIASLDMSGNLKAKDRIEKMMHGLVAQNDRFKDKVVQSSEMSQKLQADMSGVIQRFQFQDKTQQQLDGVKKTMSVLHGLTGKLESESLNIEGVSKLTEDSERMEIWVDSIVTSCSLGEMRQRFTNSMVLKNIGDTTNKDDASFDDSIEMFSVPKDGATEAIVSGGNTSFDDDDDIELF</sequence>
<dbReference type="EMBL" id="JBHRSL010000002">
    <property type="protein sequence ID" value="MFC3050826.1"/>
    <property type="molecule type" value="Genomic_DNA"/>
</dbReference>
<dbReference type="Pfam" id="PF00015">
    <property type="entry name" value="MCPsignal"/>
    <property type="match status" value="1"/>
</dbReference>
<name>A0ABV7D1H5_9PROT</name>
<dbReference type="InterPro" id="IPR004089">
    <property type="entry name" value="MCPsignal_dom"/>
</dbReference>
<dbReference type="RefSeq" id="WP_194212535.1">
    <property type="nucleotide sequence ID" value="NZ_CP061205.1"/>
</dbReference>
<dbReference type="PANTHER" id="PTHR32089:SF112">
    <property type="entry name" value="LYSOZYME-LIKE PROTEIN-RELATED"/>
    <property type="match status" value="1"/>
</dbReference>
<accession>A0ABV7D1H5</accession>
<dbReference type="PROSITE" id="PS50111">
    <property type="entry name" value="CHEMOTAXIS_TRANSDUC_2"/>
    <property type="match status" value="1"/>
</dbReference>
<dbReference type="SUPFAM" id="SSF58104">
    <property type="entry name" value="Methyl-accepting chemotaxis protein (MCP) signaling domain"/>
    <property type="match status" value="1"/>
</dbReference>
<evidence type="ECO:0000256" key="2">
    <source>
        <dbReference type="PROSITE-ProRule" id="PRU00284"/>
    </source>
</evidence>
<dbReference type="SMART" id="SM00283">
    <property type="entry name" value="MA"/>
    <property type="match status" value="1"/>
</dbReference>
<feature type="domain" description="Methyl-accepting transducer" evidence="3">
    <location>
        <begin position="48"/>
        <end position="292"/>
    </location>
</feature>
<dbReference type="PANTHER" id="PTHR32089">
    <property type="entry name" value="METHYL-ACCEPTING CHEMOTAXIS PROTEIN MCPB"/>
    <property type="match status" value="1"/>
</dbReference>
<protein>
    <submittedName>
        <fullName evidence="4">Methyl-accepting chemotaxis protein</fullName>
    </submittedName>
</protein>
<evidence type="ECO:0000313" key="5">
    <source>
        <dbReference type="Proteomes" id="UP001595444"/>
    </source>
</evidence>
<dbReference type="Proteomes" id="UP001595444">
    <property type="component" value="Unassembled WGS sequence"/>
</dbReference>
<reference evidence="5" key="1">
    <citation type="journal article" date="2019" name="Int. J. Syst. Evol. Microbiol.">
        <title>The Global Catalogue of Microorganisms (GCM) 10K type strain sequencing project: providing services to taxonomists for standard genome sequencing and annotation.</title>
        <authorList>
            <consortium name="The Broad Institute Genomics Platform"/>
            <consortium name="The Broad Institute Genome Sequencing Center for Infectious Disease"/>
            <person name="Wu L."/>
            <person name="Ma J."/>
        </authorList>
    </citation>
    <scope>NUCLEOTIDE SEQUENCE [LARGE SCALE GENOMIC DNA]</scope>
    <source>
        <strain evidence="5">KCTC 62164</strain>
    </source>
</reference>
<comment type="caution">
    <text evidence="4">The sequence shown here is derived from an EMBL/GenBank/DDBJ whole genome shotgun (WGS) entry which is preliminary data.</text>
</comment>
<keyword evidence="1 2" id="KW-0807">Transducer</keyword>
<evidence type="ECO:0000313" key="4">
    <source>
        <dbReference type="EMBL" id="MFC3050826.1"/>
    </source>
</evidence>
<proteinExistence type="predicted"/>
<organism evidence="4 5">
    <name type="scientific">Kordiimonas pumila</name>
    <dbReference type="NCBI Taxonomy" id="2161677"/>
    <lineage>
        <taxon>Bacteria</taxon>
        <taxon>Pseudomonadati</taxon>
        <taxon>Pseudomonadota</taxon>
        <taxon>Alphaproteobacteria</taxon>
        <taxon>Kordiimonadales</taxon>
        <taxon>Kordiimonadaceae</taxon>
        <taxon>Kordiimonas</taxon>
    </lineage>
</organism>
<evidence type="ECO:0000259" key="3">
    <source>
        <dbReference type="PROSITE" id="PS50111"/>
    </source>
</evidence>
<dbReference type="Gene3D" id="1.10.287.950">
    <property type="entry name" value="Methyl-accepting chemotaxis protein"/>
    <property type="match status" value="1"/>
</dbReference>